<dbReference type="AlphaFoldDB" id="X1C359"/>
<organism evidence="1">
    <name type="scientific">marine sediment metagenome</name>
    <dbReference type="NCBI Taxonomy" id="412755"/>
    <lineage>
        <taxon>unclassified sequences</taxon>
        <taxon>metagenomes</taxon>
        <taxon>ecological metagenomes</taxon>
    </lineage>
</organism>
<dbReference type="EMBL" id="BART01028520">
    <property type="protein sequence ID" value="GAG90853.1"/>
    <property type="molecule type" value="Genomic_DNA"/>
</dbReference>
<evidence type="ECO:0000313" key="1">
    <source>
        <dbReference type="EMBL" id="GAG90853.1"/>
    </source>
</evidence>
<reference evidence="1" key="1">
    <citation type="journal article" date="2014" name="Front. Microbiol.">
        <title>High frequency of phylogenetically diverse reductive dehalogenase-homologous genes in deep subseafloor sedimentary metagenomes.</title>
        <authorList>
            <person name="Kawai M."/>
            <person name="Futagami T."/>
            <person name="Toyoda A."/>
            <person name="Takaki Y."/>
            <person name="Nishi S."/>
            <person name="Hori S."/>
            <person name="Arai W."/>
            <person name="Tsubouchi T."/>
            <person name="Morono Y."/>
            <person name="Uchiyama I."/>
            <person name="Ito T."/>
            <person name="Fujiyama A."/>
            <person name="Inagaki F."/>
            <person name="Takami H."/>
        </authorList>
    </citation>
    <scope>NUCLEOTIDE SEQUENCE</scope>
    <source>
        <strain evidence="1">Expedition CK06-06</strain>
    </source>
</reference>
<comment type="caution">
    <text evidence="1">The sequence shown here is derived from an EMBL/GenBank/DDBJ whole genome shotgun (WGS) entry which is preliminary data.</text>
</comment>
<name>X1C359_9ZZZZ</name>
<proteinExistence type="predicted"/>
<gene>
    <name evidence="1" type="ORF">S01H4_50256</name>
</gene>
<protein>
    <submittedName>
        <fullName evidence="1">Uncharacterized protein</fullName>
    </submittedName>
</protein>
<feature type="non-terminal residue" evidence="1">
    <location>
        <position position="39"/>
    </location>
</feature>
<sequence>MNDEPYQTLVDKFIFTVKKSLLYTQNGTWVKVENGHVRI</sequence>
<accession>X1C359</accession>